<sequence>MDCLSSLRTFANDVKPVLASIQEEKVKTALSHLLEEIASSSSYLSQEERSIDARKGLLRIMAALSSYMLLASIVTQILFAVANTDNPRSLREDTASNPLLRLLSCLVNSESVLLTPPTPSIQWIEHDRAEPITAKLLIRRQCIQLIQYGSNARKSCALVLLFCILFPPSFAFPFLSMPFPFLSRVASTVLMCNASKLIRKTVIEAIVDVASKLSQEEKQKFQQRLTSLLIDHLRIEPVG</sequence>
<proteinExistence type="predicted"/>
<feature type="domain" description="Ig-like" evidence="2">
    <location>
        <begin position="87"/>
        <end position="156"/>
    </location>
</feature>
<evidence type="ECO:0000256" key="1">
    <source>
        <dbReference type="SAM" id="Phobius"/>
    </source>
</evidence>
<organism evidence="3 4">
    <name type="scientific">Blastocystis sp. subtype 1 (strain ATCC 50177 / NandII)</name>
    <dbReference type="NCBI Taxonomy" id="478820"/>
    <lineage>
        <taxon>Eukaryota</taxon>
        <taxon>Sar</taxon>
        <taxon>Stramenopiles</taxon>
        <taxon>Bigyra</taxon>
        <taxon>Opalozoa</taxon>
        <taxon>Opalinata</taxon>
        <taxon>Blastocystidae</taxon>
        <taxon>Blastocystis</taxon>
    </lineage>
</organism>
<dbReference type="EMBL" id="LXWW01000390">
    <property type="protein sequence ID" value="OAO13456.1"/>
    <property type="molecule type" value="Genomic_DNA"/>
</dbReference>
<protein>
    <recommendedName>
        <fullName evidence="2">Ig-like domain-containing protein</fullName>
    </recommendedName>
</protein>
<gene>
    <name evidence="3" type="ORF">AV274_4846</name>
</gene>
<comment type="caution">
    <text evidence="3">The sequence shown here is derived from an EMBL/GenBank/DDBJ whole genome shotgun (WGS) entry which is preliminary data.</text>
</comment>
<evidence type="ECO:0000313" key="4">
    <source>
        <dbReference type="Proteomes" id="UP000078348"/>
    </source>
</evidence>
<accession>A0A196SAV0</accession>
<keyword evidence="1" id="KW-0472">Membrane</keyword>
<feature type="transmembrane region" description="Helical" evidence="1">
    <location>
        <begin position="157"/>
        <end position="175"/>
    </location>
</feature>
<reference evidence="3 4" key="1">
    <citation type="submission" date="2016-05" db="EMBL/GenBank/DDBJ databases">
        <title>Nuclear genome of Blastocystis sp. subtype 1 NandII.</title>
        <authorList>
            <person name="Gentekaki E."/>
            <person name="Curtis B."/>
            <person name="Stairs C."/>
            <person name="Eme L."/>
            <person name="Herman E."/>
            <person name="Klimes V."/>
            <person name="Arias M.C."/>
            <person name="Elias M."/>
            <person name="Hilliou F."/>
            <person name="Klute M."/>
            <person name="Malik S.-B."/>
            <person name="Pightling A."/>
            <person name="Rachubinski R."/>
            <person name="Salas D."/>
            <person name="Schlacht A."/>
            <person name="Suga H."/>
            <person name="Archibald J."/>
            <person name="Ball S.G."/>
            <person name="Clark G."/>
            <person name="Dacks J."/>
            <person name="Van Der Giezen M."/>
            <person name="Tsaousis A."/>
            <person name="Roger A."/>
        </authorList>
    </citation>
    <scope>NUCLEOTIDE SEQUENCE [LARGE SCALE GENOMIC DNA]</scope>
    <source>
        <strain evidence="4">ATCC 50177 / NandII</strain>
    </source>
</reference>
<keyword evidence="1" id="KW-0812">Transmembrane</keyword>
<feature type="transmembrane region" description="Helical" evidence="1">
    <location>
        <begin position="57"/>
        <end position="82"/>
    </location>
</feature>
<name>A0A196SAV0_BLAHN</name>
<dbReference type="InterPro" id="IPR007110">
    <property type="entry name" value="Ig-like_dom"/>
</dbReference>
<evidence type="ECO:0000313" key="3">
    <source>
        <dbReference type="EMBL" id="OAO13456.1"/>
    </source>
</evidence>
<evidence type="ECO:0000259" key="2">
    <source>
        <dbReference type="PROSITE" id="PS50835"/>
    </source>
</evidence>
<dbReference type="PROSITE" id="PS50835">
    <property type="entry name" value="IG_LIKE"/>
    <property type="match status" value="1"/>
</dbReference>
<keyword evidence="1" id="KW-1133">Transmembrane helix</keyword>
<dbReference type="AlphaFoldDB" id="A0A196SAV0"/>
<keyword evidence="4" id="KW-1185">Reference proteome</keyword>
<dbReference type="Proteomes" id="UP000078348">
    <property type="component" value="Unassembled WGS sequence"/>
</dbReference>